<dbReference type="PANTHER" id="PTHR42759:SF5">
    <property type="entry name" value="METHANOL DEHYDROGENASE REGULATOR"/>
    <property type="match status" value="1"/>
</dbReference>
<dbReference type="Gene3D" id="1.10.8.80">
    <property type="entry name" value="Magnesium chelatase subunit I, C-Terminal domain"/>
    <property type="match status" value="1"/>
</dbReference>
<dbReference type="STRING" id="398512.Bccel_5045"/>
<evidence type="ECO:0000259" key="2">
    <source>
        <dbReference type="Pfam" id="PF17863"/>
    </source>
</evidence>
<dbReference type="GO" id="GO:0005524">
    <property type="term" value="F:ATP binding"/>
    <property type="evidence" value="ECO:0007669"/>
    <property type="project" value="InterPro"/>
</dbReference>
<accession>A0A0L6JVC3</accession>
<dbReference type="Proteomes" id="UP000036923">
    <property type="component" value="Unassembled WGS sequence"/>
</dbReference>
<feature type="domain" description="ChlI/MoxR AAA lid" evidence="2">
    <location>
        <begin position="228"/>
        <end position="296"/>
    </location>
</feature>
<gene>
    <name evidence="3" type="ORF">Bccel_5045</name>
</gene>
<dbReference type="PATRIC" id="fig|398512.5.peg.5285"/>
<dbReference type="Pfam" id="PF17863">
    <property type="entry name" value="AAA_lid_2"/>
    <property type="match status" value="1"/>
</dbReference>
<dbReference type="GO" id="GO:0016887">
    <property type="term" value="F:ATP hydrolysis activity"/>
    <property type="evidence" value="ECO:0007669"/>
    <property type="project" value="InterPro"/>
</dbReference>
<dbReference type="InterPro" id="IPR041628">
    <property type="entry name" value="ChlI/MoxR_AAA_lid"/>
</dbReference>
<dbReference type="InterPro" id="IPR050764">
    <property type="entry name" value="CbbQ/NirQ/NorQ/GpvN"/>
</dbReference>
<dbReference type="Gene3D" id="3.40.50.300">
    <property type="entry name" value="P-loop containing nucleotide triphosphate hydrolases"/>
    <property type="match status" value="1"/>
</dbReference>
<dbReference type="InterPro" id="IPR011703">
    <property type="entry name" value="ATPase_AAA-3"/>
</dbReference>
<name>A0A0L6JVC3_9FIRM</name>
<keyword evidence="4" id="KW-1185">Reference proteome</keyword>
<dbReference type="eggNOG" id="COG0714">
    <property type="taxonomic scope" value="Bacteria"/>
</dbReference>
<evidence type="ECO:0000313" key="3">
    <source>
        <dbReference type="EMBL" id="KNY29768.1"/>
    </source>
</evidence>
<dbReference type="AlphaFoldDB" id="A0A0L6JVC3"/>
<dbReference type="EMBL" id="LGTC01000001">
    <property type="protein sequence ID" value="KNY29768.1"/>
    <property type="molecule type" value="Genomic_DNA"/>
</dbReference>
<sequence length="309" mass="34313">MNNSIKVLLDNIEKIIVGKRPVLEQLVTALLCDGHVLIEDVPGVGKTQIVGALARSVNGIFHRIQFTPDVMPSDVMGFSMFNPSTREFEYREGAAMCNFLLADEINRTSPKTQSSLLEIMEEFQVTVDRKTYSLPRPFMVLATQNPVECFGTYPLPEAQMDRFFLKLTIGYPGREGEMVILDRFGSSNPAPALESVASTSDILDLQEQAKRVRIEPELKEYIIDIVEETRKSPDVILGVSPRGSLNLYRAAKAWAFIKGRDYVVPDDIQQMAVPVLAHRIIMGSGAKMKNVTAADVVLGCIKNVKVPVL</sequence>
<protein>
    <submittedName>
        <fullName evidence="3">ATPase associated with various cellular activities AAA_3</fullName>
    </submittedName>
</protein>
<reference evidence="4" key="1">
    <citation type="submission" date="2015-07" db="EMBL/GenBank/DDBJ databases">
        <title>Near-Complete Genome Sequence of the Cellulolytic Bacterium Bacteroides (Pseudobacteroides) cellulosolvens ATCC 35603.</title>
        <authorList>
            <person name="Dassa B."/>
            <person name="Utturkar S.M."/>
            <person name="Klingeman D.M."/>
            <person name="Hurt R.A."/>
            <person name="Keller M."/>
            <person name="Xu J."/>
            <person name="Reddy Y.H.K."/>
            <person name="Borovok I."/>
            <person name="Grinberg I.R."/>
            <person name="Lamed R."/>
            <person name="Zhivin O."/>
            <person name="Bayer E.A."/>
            <person name="Brown S.D."/>
        </authorList>
    </citation>
    <scope>NUCLEOTIDE SEQUENCE [LARGE SCALE GENOMIC DNA]</scope>
    <source>
        <strain evidence="4">DSM 2933</strain>
    </source>
</reference>
<dbReference type="PANTHER" id="PTHR42759">
    <property type="entry name" value="MOXR FAMILY PROTEIN"/>
    <property type="match status" value="1"/>
</dbReference>
<comment type="caution">
    <text evidence="3">The sequence shown here is derived from an EMBL/GenBank/DDBJ whole genome shotgun (WGS) entry which is preliminary data.</text>
</comment>
<proteinExistence type="predicted"/>
<feature type="domain" description="ATPase AAA-3" evidence="1">
    <location>
        <begin position="35"/>
        <end position="165"/>
    </location>
</feature>
<organism evidence="3 4">
    <name type="scientific">Pseudobacteroides cellulosolvens ATCC 35603 = DSM 2933</name>
    <dbReference type="NCBI Taxonomy" id="398512"/>
    <lineage>
        <taxon>Bacteria</taxon>
        <taxon>Bacillati</taxon>
        <taxon>Bacillota</taxon>
        <taxon>Clostridia</taxon>
        <taxon>Eubacteriales</taxon>
        <taxon>Oscillospiraceae</taxon>
        <taxon>Pseudobacteroides</taxon>
    </lineage>
</organism>
<dbReference type="Pfam" id="PF07726">
    <property type="entry name" value="AAA_3"/>
    <property type="match status" value="1"/>
</dbReference>
<dbReference type="RefSeq" id="WP_036943323.1">
    <property type="nucleotide sequence ID" value="NZ_JQKC01000021.1"/>
</dbReference>
<dbReference type="PIRSF" id="PIRSF002849">
    <property type="entry name" value="AAA_ATPase_chaperone_MoxR_prd"/>
    <property type="match status" value="1"/>
</dbReference>
<dbReference type="InterPro" id="IPR027417">
    <property type="entry name" value="P-loop_NTPase"/>
</dbReference>
<dbReference type="SUPFAM" id="SSF52540">
    <property type="entry name" value="P-loop containing nucleoside triphosphate hydrolases"/>
    <property type="match status" value="1"/>
</dbReference>
<dbReference type="OrthoDB" id="9808397at2"/>
<evidence type="ECO:0000259" key="1">
    <source>
        <dbReference type="Pfam" id="PF07726"/>
    </source>
</evidence>
<evidence type="ECO:0000313" key="4">
    <source>
        <dbReference type="Proteomes" id="UP000036923"/>
    </source>
</evidence>